<evidence type="ECO:0000259" key="2">
    <source>
        <dbReference type="Pfam" id="PF24883"/>
    </source>
</evidence>
<keyword evidence="1" id="KW-0677">Repeat</keyword>
<evidence type="ECO:0000313" key="4">
    <source>
        <dbReference type="Proteomes" id="UP000777438"/>
    </source>
</evidence>
<comment type="caution">
    <text evidence="3">The sequence shown here is derived from an EMBL/GenBank/DDBJ whole genome shotgun (WGS) entry which is preliminary data.</text>
</comment>
<dbReference type="PANTHER" id="PTHR10039:SF5">
    <property type="entry name" value="NACHT DOMAIN-CONTAINING PROTEIN"/>
    <property type="match status" value="1"/>
</dbReference>
<dbReference type="SUPFAM" id="SSF53474">
    <property type="entry name" value="alpha/beta-Hydrolases"/>
    <property type="match status" value="1"/>
</dbReference>
<dbReference type="Proteomes" id="UP000777438">
    <property type="component" value="Unassembled WGS sequence"/>
</dbReference>
<dbReference type="AlphaFoldDB" id="A0A9P9AL18"/>
<keyword evidence="4" id="KW-1185">Reference proteome</keyword>
<proteinExistence type="predicted"/>
<dbReference type="InterPro" id="IPR029058">
    <property type="entry name" value="AB_hydrolase_fold"/>
</dbReference>
<evidence type="ECO:0000313" key="3">
    <source>
        <dbReference type="EMBL" id="KAH6880373.1"/>
    </source>
</evidence>
<evidence type="ECO:0000256" key="1">
    <source>
        <dbReference type="ARBA" id="ARBA00022737"/>
    </source>
</evidence>
<organism evidence="3 4">
    <name type="scientific">Thelonectria olida</name>
    <dbReference type="NCBI Taxonomy" id="1576542"/>
    <lineage>
        <taxon>Eukaryota</taxon>
        <taxon>Fungi</taxon>
        <taxon>Dikarya</taxon>
        <taxon>Ascomycota</taxon>
        <taxon>Pezizomycotina</taxon>
        <taxon>Sordariomycetes</taxon>
        <taxon>Hypocreomycetidae</taxon>
        <taxon>Hypocreales</taxon>
        <taxon>Nectriaceae</taxon>
        <taxon>Thelonectria</taxon>
    </lineage>
</organism>
<feature type="domain" description="Nephrocystin 3-like N-terminal" evidence="2">
    <location>
        <begin position="306"/>
        <end position="489"/>
    </location>
</feature>
<dbReference type="Pfam" id="PF24883">
    <property type="entry name" value="NPHP3_N"/>
    <property type="match status" value="1"/>
</dbReference>
<dbReference type="InterPro" id="IPR056884">
    <property type="entry name" value="NPHP3-like_N"/>
</dbReference>
<accession>A0A9P9AL18</accession>
<name>A0A9P9AL18_9HYPO</name>
<reference evidence="3 4" key="1">
    <citation type="journal article" date="2021" name="Nat. Commun.">
        <title>Genetic determinants of endophytism in the Arabidopsis root mycobiome.</title>
        <authorList>
            <person name="Mesny F."/>
            <person name="Miyauchi S."/>
            <person name="Thiergart T."/>
            <person name="Pickel B."/>
            <person name="Atanasova L."/>
            <person name="Karlsson M."/>
            <person name="Huettel B."/>
            <person name="Barry K.W."/>
            <person name="Haridas S."/>
            <person name="Chen C."/>
            <person name="Bauer D."/>
            <person name="Andreopoulos W."/>
            <person name="Pangilinan J."/>
            <person name="LaButti K."/>
            <person name="Riley R."/>
            <person name="Lipzen A."/>
            <person name="Clum A."/>
            <person name="Drula E."/>
            <person name="Henrissat B."/>
            <person name="Kohler A."/>
            <person name="Grigoriev I.V."/>
            <person name="Martin F.M."/>
            <person name="Hacquard S."/>
        </authorList>
    </citation>
    <scope>NUCLEOTIDE SEQUENCE [LARGE SCALE GENOMIC DNA]</scope>
    <source>
        <strain evidence="3 4">MPI-CAGE-CH-0241</strain>
    </source>
</reference>
<dbReference type="Gene3D" id="3.40.50.1820">
    <property type="entry name" value="alpha/beta hydrolase"/>
    <property type="match status" value="1"/>
</dbReference>
<sequence>LWLRDFLPHQIPRCRILTYGYESLRKLSSSITGINDIAADLLERLNAERTSEQASIACLRTTATDLQQEKTRPIIFICHSLGGIIFKKALVIANEQLPFYSHLLSKVHSVVFMGTPHRGTGVAFWGDFLARASFAADLGLMGNPRLLSDLRKNSPILADISQQFVHRGKDLHIRTFYEREKYKNTLVVDPDSAQLNLPNEKRIPIQANHKAMCKFSSADSQKYRPVLAAIKELAAAAEEGYQLPALETGQRRHKQRRTSPTVPSSKVFETVHLGRLDDTDKAFLRSLWFPSMGTRLQDLAKPAEHTCNWLFHHQVYEGWFNSGSRDKYYGLLWLKGKPGAGKSVLMKEAFRRATLKQATTSDYCTAAFFFNAKGDELEKSPVGLFRSLLHQLLPIHPEHPQLVSTIWYDQILRGGDDGGTMPWQEGELKSIFEAMISHQSAKTRRMFIFIDALDECDLLSIRSQAYFWREITKSAYAAGVHLNVCLSSRPFRSVTVSDCPEIVIEDHNGDDIAAYVDQKFKLGIAAAEPRWKRLRKKILSKSAGVFLWVILVVDTILNDWEDGKGLHYLLTRLDVVPEALEDLFSQMFLSLNSGEKHLTVRLFQWAILSTKPLRLHEWHHILAFIRRPVPSSLQEWGASDYFTENDDQLERQIRSISKGLVEVKPRGSDIHNTGFETLSACAAAGSLDLEYGETRVVQVIHQSVREFFLWSNGFSVLDPNLESDVYGTGHLSIMTTCLDYLKIAELDALIQAR</sequence>
<dbReference type="InterPro" id="IPR027417">
    <property type="entry name" value="P-loop_NTPase"/>
</dbReference>
<gene>
    <name evidence="3" type="ORF">B0T10DRAFT_392290</name>
</gene>
<dbReference type="PANTHER" id="PTHR10039">
    <property type="entry name" value="AMELOGENIN"/>
    <property type="match status" value="1"/>
</dbReference>
<dbReference type="SUPFAM" id="SSF52540">
    <property type="entry name" value="P-loop containing nucleoside triphosphate hydrolases"/>
    <property type="match status" value="1"/>
</dbReference>
<protein>
    <recommendedName>
        <fullName evidence="2">Nephrocystin 3-like N-terminal domain-containing protein</fullName>
    </recommendedName>
</protein>
<dbReference type="EMBL" id="JAGPYM010000026">
    <property type="protein sequence ID" value="KAH6880373.1"/>
    <property type="molecule type" value="Genomic_DNA"/>
</dbReference>
<feature type="non-terminal residue" evidence="3">
    <location>
        <position position="753"/>
    </location>
</feature>
<dbReference type="Gene3D" id="3.40.50.300">
    <property type="entry name" value="P-loop containing nucleotide triphosphate hydrolases"/>
    <property type="match status" value="1"/>
</dbReference>
<feature type="non-terminal residue" evidence="3">
    <location>
        <position position="1"/>
    </location>
</feature>
<dbReference type="OrthoDB" id="7464126at2759"/>